<feature type="coiled-coil region" evidence="1">
    <location>
        <begin position="203"/>
        <end position="507"/>
    </location>
</feature>
<dbReference type="OrthoDB" id="5825916at2759"/>
<dbReference type="GO" id="GO:0005200">
    <property type="term" value="F:structural constituent of cytoskeleton"/>
    <property type="evidence" value="ECO:0007669"/>
    <property type="project" value="TreeGrafter"/>
</dbReference>
<dbReference type="PANTHER" id="PTHR47357">
    <property type="entry name" value="COP1-INTERACTIVE PROTEIN 1"/>
    <property type="match status" value="1"/>
</dbReference>
<keyword evidence="1" id="KW-0175">Coiled coil</keyword>
<name>A0A016VQM0_9BILA</name>
<evidence type="ECO:0000313" key="3">
    <source>
        <dbReference type="EMBL" id="EYC29879.1"/>
    </source>
</evidence>
<dbReference type="AlphaFoldDB" id="A0A016VQM0"/>
<dbReference type="Proteomes" id="UP000024635">
    <property type="component" value="Unassembled WGS sequence"/>
</dbReference>
<sequence length="1067" mass="123156">MLRLGVRSDMETEADSGHPTPRDEENSTEDDSSESHHCSPSPLTSTPITNRIRNVSVRSFFEGSEKANNTGVDGNAENGSVLVESVRQLIETTRKNRRLTKQNEKFLNESAAWYEEKSFLEKQIKDKDAAAESLRNELREKDIKISALEKRVTDLLRSISEHPVEEVSEAAVELILDKKDAGVQCHTQGHDVATQQGEIDHDVEQMKQQMALLSTENEELCNKLNNLQDVADELLRQRKAEEEWREKCSFMELENAEIRKEEKDLLTEIEEKNAELTKLKSEAKVLNDEVDRLRAESRDSEGLREKNQELEKLLLEDKKLLEEHQLQLAELRSCVASYEHTVQSMKDSEKEMKKQIDDKLVEAEKLDEECRTLRSVGDKLTEESVFATLLNNELKLKLTQAYSDVEELRSSLSKEQEARKRDVESAHNVVELNRKLQESTARIEELRCSNEKMSAELDYLRQKSANSASKQEMEGLSATVAECQRNLEAAVSEKKALLEKEEHYQKEFSKIDSLRFELKSRDSIISDLRSTEEKLQSDLTAKSDELHKLQSQFDELSRECCKLREEYHLFQEHAEQQYCAMLEDKCQQIEAMSARLAQLETYPGQTISIDDASCPGCVKQESKPVDDGAKVHALYDCIPSALREIIEQHNSKDVIAAMKEMQNTFIPIHPSKPVTLSAAVGQDAATSTSSYLEEKDGEGEASALSSKLDDSLPLERVVACFDTLEDYRLHGDSPDLRPELRRLFTCIKYEHDIKAVEIAARHFLESCDRLFLDNAKELFRKEVQNIHDCKDALEKMISSERIQWAVERENMELQLDRFRHQIEQFPNVQKEKAILRSELSATRTQIEQYRLRLRQKCEEVERLEAERDGLTALAKEIQRLDQESQDQIREANTVIDELERKLKDVSADLERERREVILLKDENDACTLHIHNLKARNMELLQKAQELMKSCEKLEKTERYNQKTIQIVCESFWEREEFVQRLKRRNSERKRLIERFVEEVGIIIARFGGSSNPVDDMHATIVSWTTTDAQEDKNHDSKKQDLLGQLEKLGSEQQFRLAQQQVLLRSK</sequence>
<feature type="coiled-coil region" evidence="1">
    <location>
        <begin position="532"/>
        <end position="559"/>
    </location>
</feature>
<feature type="coiled-coil region" evidence="1">
    <location>
        <begin position="89"/>
        <end position="151"/>
    </location>
</feature>
<protein>
    <submittedName>
        <fullName evidence="3">Uncharacterized protein</fullName>
    </submittedName>
</protein>
<reference evidence="4" key="1">
    <citation type="journal article" date="2015" name="Nat. Genet.">
        <title>The genome and transcriptome of the zoonotic hookworm Ancylostoma ceylanicum identify infection-specific gene families.</title>
        <authorList>
            <person name="Schwarz E.M."/>
            <person name="Hu Y."/>
            <person name="Antoshechkin I."/>
            <person name="Miller M.M."/>
            <person name="Sternberg P.W."/>
            <person name="Aroian R.V."/>
        </authorList>
    </citation>
    <scope>NUCLEOTIDE SEQUENCE</scope>
    <source>
        <strain evidence="4">HY135</strain>
    </source>
</reference>
<evidence type="ECO:0000313" key="4">
    <source>
        <dbReference type="Proteomes" id="UP000024635"/>
    </source>
</evidence>
<evidence type="ECO:0000256" key="1">
    <source>
        <dbReference type="SAM" id="Coils"/>
    </source>
</evidence>
<feature type="coiled-coil region" evidence="1">
    <location>
        <begin position="846"/>
        <end position="999"/>
    </location>
</feature>
<dbReference type="STRING" id="53326.A0A016VQM0"/>
<feature type="region of interest" description="Disordered" evidence="2">
    <location>
        <begin position="1"/>
        <end position="50"/>
    </location>
</feature>
<gene>
    <name evidence="3" type="primary">Acey_s0005.g2313</name>
    <name evidence="3" type="ORF">Y032_0005g2313</name>
</gene>
<evidence type="ECO:0000256" key="2">
    <source>
        <dbReference type="SAM" id="MobiDB-lite"/>
    </source>
</evidence>
<feature type="compositionally biased region" description="Polar residues" evidence="2">
    <location>
        <begin position="41"/>
        <end position="50"/>
    </location>
</feature>
<dbReference type="GO" id="GO:0005856">
    <property type="term" value="C:cytoskeleton"/>
    <property type="evidence" value="ECO:0007669"/>
    <property type="project" value="TreeGrafter"/>
</dbReference>
<comment type="caution">
    <text evidence="3">The sequence shown here is derived from an EMBL/GenBank/DDBJ whole genome shotgun (WGS) entry which is preliminary data.</text>
</comment>
<keyword evidence="4" id="KW-1185">Reference proteome</keyword>
<organism evidence="3 4">
    <name type="scientific">Ancylostoma ceylanicum</name>
    <dbReference type="NCBI Taxonomy" id="53326"/>
    <lineage>
        <taxon>Eukaryota</taxon>
        <taxon>Metazoa</taxon>
        <taxon>Ecdysozoa</taxon>
        <taxon>Nematoda</taxon>
        <taxon>Chromadorea</taxon>
        <taxon>Rhabditida</taxon>
        <taxon>Rhabditina</taxon>
        <taxon>Rhabditomorpha</taxon>
        <taxon>Strongyloidea</taxon>
        <taxon>Ancylostomatidae</taxon>
        <taxon>Ancylostomatinae</taxon>
        <taxon>Ancylostoma</taxon>
    </lineage>
</organism>
<accession>A0A016VQM0</accession>
<feature type="compositionally biased region" description="Basic and acidic residues" evidence="2">
    <location>
        <begin position="1"/>
        <end position="10"/>
    </location>
</feature>
<proteinExistence type="predicted"/>
<dbReference type="PANTHER" id="PTHR47357:SF1">
    <property type="entry name" value="SPINDLE POLE BODY COMPONENT 110"/>
    <property type="match status" value="1"/>
</dbReference>
<dbReference type="EMBL" id="JARK01001341">
    <property type="protein sequence ID" value="EYC29879.1"/>
    <property type="molecule type" value="Genomic_DNA"/>
</dbReference>